<feature type="region of interest" description="Disordered" evidence="1">
    <location>
        <begin position="24"/>
        <end position="63"/>
    </location>
</feature>
<feature type="compositionally biased region" description="Low complexity" evidence="1">
    <location>
        <begin position="404"/>
        <end position="413"/>
    </location>
</feature>
<feature type="compositionally biased region" description="Low complexity" evidence="1">
    <location>
        <begin position="337"/>
        <end position="346"/>
    </location>
</feature>
<organism evidence="2 3">
    <name type="scientific">Durusdinium trenchii</name>
    <dbReference type="NCBI Taxonomy" id="1381693"/>
    <lineage>
        <taxon>Eukaryota</taxon>
        <taxon>Sar</taxon>
        <taxon>Alveolata</taxon>
        <taxon>Dinophyceae</taxon>
        <taxon>Suessiales</taxon>
        <taxon>Symbiodiniaceae</taxon>
        <taxon>Durusdinium</taxon>
    </lineage>
</organism>
<accession>A0ABP0HWR6</accession>
<reference evidence="2 3" key="1">
    <citation type="submission" date="2024-02" db="EMBL/GenBank/DDBJ databases">
        <authorList>
            <person name="Chen Y."/>
            <person name="Shah S."/>
            <person name="Dougan E. K."/>
            <person name="Thang M."/>
            <person name="Chan C."/>
        </authorList>
    </citation>
    <scope>NUCLEOTIDE SEQUENCE [LARGE SCALE GENOMIC DNA]</scope>
</reference>
<dbReference type="Proteomes" id="UP001642464">
    <property type="component" value="Unassembled WGS sequence"/>
</dbReference>
<protein>
    <submittedName>
        <fullName evidence="2">Uncharacterized protein</fullName>
    </submittedName>
</protein>
<proteinExistence type="predicted"/>
<sequence length="1775" mass="194592">MSSESSELGSLVKAIEELTIAVRSRGQSSAAAASSPRSNWELVEGEVKDGTKADSKDEAEPVTQKEPDFFAGIPFGDYDTLARSLVPCPWQLIESCKALHGGKYPKEYRARRAWEAGQWAKLVLTGHVAKPKPSWDIDLSPAVYVVLRAPGISTPTRVGTYAELHRLVGRLSDTDAICHGFPSQAEAKIYCEAAGLAPGGMLLALPAAAVEEEVLDRHMTSSTGEEPLVGPCTVLYAPAVSVSPDGTTEDLGELVGVLVVDMSLPTVSQLLAELPDGGELEPDTIPFYEWDFLVRPSLQGLYDQVQNWLKADQSERAAFYTATEEEGQPAEPPPAKAPGGTTTGGKPKPKPKKPTVASLANQVETIANALPSLMDQLTQLSQRQSRLEKRQAEPGPPTTPPARAPLASRASMPVSSLLGSPTAPLAEMAKAMGPPPKTRALGAPKQPPTKAQRLHPEDDPGDLDGDPLTPIDSPLAAALLEQSKALAKPKKKPWHQKQAGTEGRSGTGPSFQPYDGKGYEFKPVKGPELMKDEISTLSFSFQTWCMSLTRWVLSAKTAFSKYLASTLRLCRDGPQSSPTALFPLPLPSFAPYAAWVPGGPRRKKRELAINRALHVLVCALNYVYMASSFPPLDLIRRQPNKVQSQALENLRLLLQACDQDKPIHVESSGRKNLLLLSRLQELAQAVDALGLSSSPYHTGRQGLSVPADNTKHPKLSPFGSLQSDRLKISGCGQWNAVSYMPPEFQMGYLEPQLLELDAPVYTRGKPNLENESPQEVLKLFKRWDSFGLLALHPASHLPEGPEKKVKIFNAYKSEEWDRQIGDRRLQNAYEARLPGPSKDLPCGPLITRLILPEGHGVKVCVTDRSDFYHQMAATYERSRTNAVWPPLKLGELQGTQAYDDYMARAAQAKKPPDRTVHGDLLNGIRPWKFETEPDSQIFGSFQSVLQGDHLGVEFGIASHVGFLQEQGLLLGRGRLQTSSLVRPTGLYEGLVTDDYFTIAPVPLQELRSKKVKPSKAHQAFITAKQAYAQAGLAGSDAKDVVDQSLATVVGAELDSRPSGVQSGTLPVGAPALKRLSLSWVALQAARFAYTTDALHSSMMGALVSACCFRKCTMAIFQELFKVISPQDLDTDHPKLRVLPRKASDELVLAGVLLPVMASNIMAQVSTTIFCSDASTGKGAFCEAQVDKRVAEALWQSGDFKGGHVILDTMPKSILRSHAGVEVEDWEREEEDSPFFGHCEAEPTAERPLAQFYDFLEACGGSGVISDAMSKKGYVVGPIIDLTYSIHYDLTKSRTVEWLLFLVQNGRVRSLALEPPCTTFSAAAHPMVRSYRCPRGFNQKASKVWLGNRLAFACMTLLLASLFAGIFALLETPRRSKMAWLQEWQRLLEFEGIEEVFTASCSFGSAFQKEFRFLTANMKPNGIKYPCTRDHQHVRIEGVLTKGSAVYCPRLAQALADLFADHLNAQTQALHRASIDTEGLESVLVNEVAKKAEWQVSSSWRWKGFSHINILELASVLQVVKRAARLGGGRFSLLIDSFVALRSSSKGRSSSKALAPLLKKLMAVSLAFAVYLSGLFCPTRLNPSDDPTRDVPLRTPQDQPFIMDFLDLDGLYSLAEMPRLRRWASNWAGLVLGLLSWARELPLDFLSPSYRLRSSGLPLTLHEVLRDFDSTKGYPGEGPHGTLVFVAFLAIGAVAAAMEHELLLEPRHMADQARAELRATRPLEYGRPVLDVTRSSREKLLRVFATWLEKRGFALEDLLRDAPKDPSLLVRLLTDY</sequence>
<feature type="compositionally biased region" description="Basic and acidic residues" evidence="1">
    <location>
        <begin position="45"/>
        <end position="63"/>
    </location>
</feature>
<comment type="caution">
    <text evidence="2">The sequence shown here is derived from an EMBL/GenBank/DDBJ whole genome shotgun (WGS) entry which is preliminary data.</text>
</comment>
<feature type="compositionally biased region" description="Pro residues" evidence="1">
    <location>
        <begin position="394"/>
        <end position="403"/>
    </location>
</feature>
<name>A0ABP0HWR6_9DINO</name>
<feature type="region of interest" description="Disordered" evidence="1">
    <location>
        <begin position="485"/>
        <end position="516"/>
    </location>
</feature>
<evidence type="ECO:0000313" key="2">
    <source>
        <dbReference type="EMBL" id="CAK8994207.1"/>
    </source>
</evidence>
<feature type="region of interest" description="Disordered" evidence="1">
    <location>
        <begin position="379"/>
        <end position="469"/>
    </location>
</feature>
<feature type="region of interest" description="Disordered" evidence="1">
    <location>
        <begin position="320"/>
        <end position="357"/>
    </location>
</feature>
<dbReference type="EMBL" id="CAXAMM010001987">
    <property type="protein sequence ID" value="CAK8994207.1"/>
    <property type="molecule type" value="Genomic_DNA"/>
</dbReference>
<evidence type="ECO:0000256" key="1">
    <source>
        <dbReference type="SAM" id="MobiDB-lite"/>
    </source>
</evidence>
<gene>
    <name evidence="2" type="ORF">SCF082_LOCUS3836</name>
</gene>
<keyword evidence="3" id="KW-1185">Reference proteome</keyword>
<feature type="non-terminal residue" evidence="2">
    <location>
        <position position="1775"/>
    </location>
</feature>
<evidence type="ECO:0000313" key="3">
    <source>
        <dbReference type="Proteomes" id="UP001642464"/>
    </source>
</evidence>